<accession>A0A6M3L5I0</accession>
<dbReference type="SUPFAM" id="SSF55608">
    <property type="entry name" value="Homing endonucleases"/>
    <property type="match status" value="1"/>
</dbReference>
<evidence type="ECO:0000313" key="1">
    <source>
        <dbReference type="EMBL" id="QJA90177.1"/>
    </source>
</evidence>
<protein>
    <recommendedName>
        <fullName evidence="2">Homing endonuclease</fullName>
    </recommendedName>
</protein>
<dbReference type="EMBL" id="MT142895">
    <property type="protein sequence ID" value="QJA90177.1"/>
    <property type="molecule type" value="Genomic_DNA"/>
</dbReference>
<evidence type="ECO:0008006" key="2">
    <source>
        <dbReference type="Google" id="ProtNLM"/>
    </source>
</evidence>
<organism evidence="1">
    <name type="scientific">viral metagenome</name>
    <dbReference type="NCBI Taxonomy" id="1070528"/>
    <lineage>
        <taxon>unclassified sequences</taxon>
        <taxon>metagenomes</taxon>
        <taxon>organismal metagenomes</taxon>
    </lineage>
</organism>
<dbReference type="Gene3D" id="3.10.28.10">
    <property type="entry name" value="Homing endonucleases"/>
    <property type="match status" value="1"/>
</dbReference>
<name>A0A6M3L5I0_9ZZZZ</name>
<gene>
    <name evidence="1" type="ORF">MM415B02430_0018</name>
</gene>
<proteinExistence type="predicted"/>
<sequence length="135" mass="15903">MRKTEILAYTAGIIDGEGHITILNKPDCRSRKVQVAVTNTNEWLCQWLKMQFGGRVYTWKPYQKHWKPAYRWILEFNKATDFLQLVLPYLNLKRAHAEIAIAYQERRVMGKRTDNQKALDEADRILIAKLNKRGI</sequence>
<reference evidence="1" key="1">
    <citation type="submission" date="2020-03" db="EMBL/GenBank/DDBJ databases">
        <title>The deep terrestrial virosphere.</title>
        <authorList>
            <person name="Holmfeldt K."/>
            <person name="Nilsson E."/>
            <person name="Simone D."/>
            <person name="Lopez-Fernandez M."/>
            <person name="Wu X."/>
            <person name="de Brujin I."/>
            <person name="Lundin D."/>
            <person name="Andersson A."/>
            <person name="Bertilsson S."/>
            <person name="Dopson M."/>
        </authorList>
    </citation>
    <scope>NUCLEOTIDE SEQUENCE</scope>
    <source>
        <strain evidence="1">MM415B02430</strain>
    </source>
</reference>
<dbReference type="AlphaFoldDB" id="A0A6M3L5I0"/>
<dbReference type="InterPro" id="IPR027434">
    <property type="entry name" value="Homing_endonucl"/>
</dbReference>